<name>A0A813DX52_POLGL</name>
<accession>A0A813DX52</accession>
<feature type="non-terminal residue" evidence="1">
    <location>
        <position position="115"/>
    </location>
</feature>
<keyword evidence="2" id="KW-1185">Reference proteome</keyword>
<proteinExistence type="predicted"/>
<protein>
    <submittedName>
        <fullName evidence="1">Uncharacterized protein</fullName>
    </submittedName>
</protein>
<gene>
    <name evidence="1" type="ORF">PGLA1383_LOCUS9657</name>
</gene>
<evidence type="ECO:0000313" key="2">
    <source>
        <dbReference type="Proteomes" id="UP000654075"/>
    </source>
</evidence>
<dbReference type="AlphaFoldDB" id="A0A813DX52"/>
<evidence type="ECO:0000313" key="1">
    <source>
        <dbReference type="EMBL" id="CAE8590959.1"/>
    </source>
</evidence>
<comment type="caution">
    <text evidence="1">The sequence shown here is derived from an EMBL/GenBank/DDBJ whole genome shotgun (WGS) entry which is preliminary data.</text>
</comment>
<feature type="non-terminal residue" evidence="1">
    <location>
        <position position="1"/>
    </location>
</feature>
<dbReference type="Proteomes" id="UP000654075">
    <property type="component" value="Unassembled WGS sequence"/>
</dbReference>
<sequence>VVGACGLALQALSRSGQPPAWDCLRSVPQLKPMLARAHEHVSSLSFESFGSQVRRADEWTFARAAKNTLREAVRYVAAETEVPARDDWLGLLDPFGMLLAGGTSAPSRTSAAPSR</sequence>
<dbReference type="EMBL" id="CAJNNV010004599">
    <property type="protein sequence ID" value="CAE8590959.1"/>
    <property type="molecule type" value="Genomic_DNA"/>
</dbReference>
<reference evidence="1" key="1">
    <citation type="submission" date="2021-02" db="EMBL/GenBank/DDBJ databases">
        <authorList>
            <person name="Dougan E. K."/>
            <person name="Rhodes N."/>
            <person name="Thang M."/>
            <person name="Chan C."/>
        </authorList>
    </citation>
    <scope>NUCLEOTIDE SEQUENCE</scope>
</reference>
<organism evidence="1 2">
    <name type="scientific">Polarella glacialis</name>
    <name type="common">Dinoflagellate</name>
    <dbReference type="NCBI Taxonomy" id="89957"/>
    <lineage>
        <taxon>Eukaryota</taxon>
        <taxon>Sar</taxon>
        <taxon>Alveolata</taxon>
        <taxon>Dinophyceae</taxon>
        <taxon>Suessiales</taxon>
        <taxon>Suessiaceae</taxon>
        <taxon>Polarella</taxon>
    </lineage>
</organism>
<dbReference type="OrthoDB" id="418094at2759"/>